<proteinExistence type="predicted"/>
<organism evidence="2 3">
    <name type="scientific">Elysia crispata</name>
    <name type="common">lettuce slug</name>
    <dbReference type="NCBI Taxonomy" id="231223"/>
    <lineage>
        <taxon>Eukaryota</taxon>
        <taxon>Metazoa</taxon>
        <taxon>Spiralia</taxon>
        <taxon>Lophotrochozoa</taxon>
        <taxon>Mollusca</taxon>
        <taxon>Gastropoda</taxon>
        <taxon>Heterobranchia</taxon>
        <taxon>Euthyneura</taxon>
        <taxon>Panpulmonata</taxon>
        <taxon>Sacoglossa</taxon>
        <taxon>Placobranchoidea</taxon>
        <taxon>Plakobranchidae</taxon>
        <taxon>Elysia</taxon>
    </lineage>
</organism>
<dbReference type="Gene3D" id="3.40.50.10140">
    <property type="entry name" value="Toll/interleukin-1 receptor homology (TIR) domain"/>
    <property type="match status" value="1"/>
</dbReference>
<reference evidence="2" key="1">
    <citation type="journal article" date="2023" name="G3 (Bethesda)">
        <title>A reference genome for the long-term kleptoplast-retaining sea slug Elysia crispata morphotype clarki.</title>
        <authorList>
            <person name="Eastman K.E."/>
            <person name="Pendleton A.L."/>
            <person name="Shaikh M.A."/>
            <person name="Suttiyut T."/>
            <person name="Ogas R."/>
            <person name="Tomko P."/>
            <person name="Gavelis G."/>
            <person name="Widhalm J.R."/>
            <person name="Wisecaver J.H."/>
        </authorList>
    </citation>
    <scope>NUCLEOTIDE SEQUENCE</scope>
    <source>
        <strain evidence="2">ECLA1</strain>
    </source>
</reference>
<gene>
    <name evidence="2" type="ORF">RRG08_027606</name>
</gene>
<feature type="compositionally biased region" description="Low complexity" evidence="1">
    <location>
        <begin position="347"/>
        <end position="369"/>
    </location>
</feature>
<name>A0AAE1AEX2_9GAST</name>
<feature type="region of interest" description="Disordered" evidence="1">
    <location>
        <begin position="276"/>
        <end position="310"/>
    </location>
</feature>
<feature type="compositionally biased region" description="Low complexity" evidence="1">
    <location>
        <begin position="530"/>
        <end position="540"/>
    </location>
</feature>
<evidence type="ECO:0000256" key="1">
    <source>
        <dbReference type="SAM" id="MobiDB-lite"/>
    </source>
</evidence>
<feature type="region of interest" description="Disordered" evidence="1">
    <location>
        <begin position="344"/>
        <end position="412"/>
    </location>
</feature>
<sequence length="582" mass="65944">MATGGSGDEIETDAVPDSYISVEQGYWASQRVEDYRKYIQYMPSHLKHDNFDILLLYSRQDYREVKKFQRRIQRDCLVTEFGDSRNPVVKLEDEYVQLHDDPTKSLDFAYKKALYVFLFVTQAFCDQNITLFKGHACLTNALEDKRWCVIPVQTEDRETRRKKHYSLPMMLNALQAINYWDKNFYKEAVERLLDSKMSCLIEMDLQLDDDRKEYFCKNKDKLIRVHRKRMSNRSCNQRTPKAKYPIEEQGEQPNLNSLRMKESHSVKESQLEYASMGYGPNLKGNPDGLNPSSNRAYCPHPGSTYSRTRPSFSDSDLHMYTANPGHVGEDCFNIQEIENALPYPVHSSSQTSSSSQPSFFSSNSDPNVSIEVHPPSSLIFSSSVERGTSHQESHQNLTSEHPTFDQRTSSDECGLLDSKKQTFVTASSGSSTEPTDGGNPLVYDNIQNTSEDADKGSSVVHHHHHYHKHIQIENVEYMAVGQNAKIHVATGLEDSHDNNEHGESNKHKEGKEDDHSDTGFHSEETDLKITTSSSGSTRSSNQGAHLGEEETDIKTAGSPPPSYRTAVGFPELTDPHTSSLCK</sequence>
<dbReference type="AlphaFoldDB" id="A0AAE1AEX2"/>
<feature type="region of interest" description="Disordered" evidence="1">
    <location>
        <begin position="424"/>
        <end position="456"/>
    </location>
</feature>
<evidence type="ECO:0000313" key="3">
    <source>
        <dbReference type="Proteomes" id="UP001283361"/>
    </source>
</evidence>
<protein>
    <submittedName>
        <fullName evidence="2">Uncharacterized protein</fullName>
    </submittedName>
</protein>
<feature type="compositionally biased region" description="Basic and acidic residues" evidence="1">
    <location>
        <begin position="493"/>
        <end position="527"/>
    </location>
</feature>
<evidence type="ECO:0000313" key="2">
    <source>
        <dbReference type="EMBL" id="KAK3786650.1"/>
    </source>
</evidence>
<dbReference type="Proteomes" id="UP001283361">
    <property type="component" value="Unassembled WGS sequence"/>
</dbReference>
<feature type="region of interest" description="Disordered" evidence="1">
    <location>
        <begin position="493"/>
        <end position="582"/>
    </location>
</feature>
<keyword evidence="3" id="KW-1185">Reference proteome</keyword>
<dbReference type="EMBL" id="JAWDGP010001951">
    <property type="protein sequence ID" value="KAK3786650.1"/>
    <property type="molecule type" value="Genomic_DNA"/>
</dbReference>
<comment type="caution">
    <text evidence="2">The sequence shown here is derived from an EMBL/GenBank/DDBJ whole genome shotgun (WGS) entry which is preliminary data.</text>
</comment>
<dbReference type="InterPro" id="IPR035897">
    <property type="entry name" value="Toll_tir_struct_dom_sf"/>
</dbReference>
<accession>A0AAE1AEX2</accession>
<feature type="compositionally biased region" description="Polar residues" evidence="1">
    <location>
        <begin position="424"/>
        <end position="434"/>
    </location>
</feature>